<dbReference type="GeneID" id="89669134"/>
<dbReference type="Proteomes" id="UP000281644">
    <property type="component" value="Chromosome"/>
</dbReference>
<dbReference type="InterPro" id="IPR014922">
    <property type="entry name" value="YdhG-like"/>
</dbReference>
<protein>
    <submittedName>
        <fullName evidence="3">DUF1801 domain-containing protein</fullName>
    </submittedName>
    <submittedName>
        <fullName evidence="2">Iron chaperone</fullName>
    </submittedName>
</protein>
<dbReference type="KEGG" id="larg:LPA65_07145"/>
<evidence type="ECO:0000313" key="2">
    <source>
        <dbReference type="EMBL" id="AYJ35559.1"/>
    </source>
</evidence>
<name>A0AAN1Q0T8_9LACO</name>
<keyword evidence="5" id="KW-1185">Reference proteome</keyword>
<dbReference type="SUPFAM" id="SSF159888">
    <property type="entry name" value="YdhG-like"/>
    <property type="match status" value="1"/>
</dbReference>
<dbReference type="EMBL" id="JAEQMM010000003">
    <property type="protein sequence ID" value="MBT1138001.1"/>
    <property type="molecule type" value="Genomic_DNA"/>
</dbReference>
<dbReference type="Gene3D" id="3.90.1150.200">
    <property type="match status" value="1"/>
</dbReference>
<proteinExistence type="predicted"/>
<evidence type="ECO:0000313" key="5">
    <source>
        <dbReference type="Proteomes" id="UP000694640"/>
    </source>
</evidence>
<accession>A0AAN1Q0T8</accession>
<gene>
    <name evidence="3" type="ORF">JKL17_07655</name>
    <name evidence="2" type="ORF">LPA65_07145</name>
</gene>
<reference evidence="3 5" key="2">
    <citation type="submission" date="2021-01" db="EMBL/GenBank/DDBJ databases">
        <title>High-quality draft genome sequence data of six Lactiplantibacillus plantarum subsp. argentoratensis strains isolated from various Greek sourdoughs.</title>
        <authorList>
            <person name="Syrokou M.K."/>
            <person name="Paramithiotis S."/>
            <person name="Skandamis P.N."/>
            <person name="Drosinos E.H."/>
            <person name="Bosnea L."/>
            <person name="Mataragas M."/>
        </authorList>
    </citation>
    <scope>NUCLEOTIDE SEQUENCE [LARGE SCALE GENOMIC DNA]</scope>
    <source>
        <strain evidence="3 5">LQC 2520</strain>
    </source>
</reference>
<evidence type="ECO:0000313" key="3">
    <source>
        <dbReference type="EMBL" id="MBT1138001.1"/>
    </source>
</evidence>
<sequence>MEEMPMAEYLDADLAVLTPYLEKLGATPHRAQLITLLNWVHTTFPQLKARVAWNQPMFTDHNTFIIGFSTAKDHLNIALESHTLDSYRSAITATGDKATKMLWQIAFDAPINHKLLTEIIQYNIDTKQAMTTFWRP</sequence>
<reference evidence="2 4" key="1">
    <citation type="submission" date="2018-10" db="EMBL/GenBank/DDBJ databases">
        <title>Genome sequencing of Lactobacillus species.</title>
        <authorList>
            <person name="Baek C."/>
            <person name="Yi H."/>
        </authorList>
    </citation>
    <scope>NUCLEOTIDE SEQUENCE [LARGE SCALE GENOMIC DNA]</scope>
    <source>
        <strain evidence="2 4">DSM 16365</strain>
    </source>
</reference>
<organism evidence="2 4">
    <name type="scientific">Lactiplantibacillus argentoratensis</name>
    <dbReference type="NCBI Taxonomy" id="271881"/>
    <lineage>
        <taxon>Bacteria</taxon>
        <taxon>Bacillati</taxon>
        <taxon>Bacillota</taxon>
        <taxon>Bacilli</taxon>
        <taxon>Lactobacillales</taxon>
        <taxon>Lactobacillaceae</taxon>
        <taxon>Lactiplantibacillus</taxon>
    </lineage>
</organism>
<evidence type="ECO:0000313" key="4">
    <source>
        <dbReference type="Proteomes" id="UP000281644"/>
    </source>
</evidence>
<feature type="domain" description="YdhG-like" evidence="1">
    <location>
        <begin position="29"/>
        <end position="124"/>
    </location>
</feature>
<dbReference type="Pfam" id="PF08818">
    <property type="entry name" value="DUF1801"/>
    <property type="match status" value="1"/>
</dbReference>
<dbReference type="AlphaFoldDB" id="A0AAN1Q0T8"/>
<evidence type="ECO:0000259" key="1">
    <source>
        <dbReference type="Pfam" id="PF08818"/>
    </source>
</evidence>
<dbReference type="Proteomes" id="UP000694640">
    <property type="component" value="Unassembled WGS sequence"/>
</dbReference>
<dbReference type="EMBL" id="CP032751">
    <property type="protein sequence ID" value="AYJ35559.1"/>
    <property type="molecule type" value="Genomic_DNA"/>
</dbReference>
<dbReference type="RefSeq" id="WP_057717195.1">
    <property type="nucleotide sequence ID" value="NZ_BJZD01000005.1"/>
</dbReference>